<feature type="region of interest" description="Disordered" evidence="2">
    <location>
        <begin position="176"/>
        <end position="210"/>
    </location>
</feature>
<feature type="compositionally biased region" description="Low complexity" evidence="2">
    <location>
        <begin position="184"/>
        <end position="201"/>
    </location>
</feature>
<accession>G7DTJ9</accession>
<evidence type="ECO:0000256" key="2">
    <source>
        <dbReference type="SAM" id="MobiDB-lite"/>
    </source>
</evidence>
<dbReference type="Pfam" id="PF14555">
    <property type="entry name" value="UBA_4"/>
    <property type="match status" value="1"/>
</dbReference>
<dbReference type="PROSITE" id="PS50033">
    <property type="entry name" value="UBX"/>
    <property type="match status" value="1"/>
</dbReference>
<dbReference type="InParanoid" id="G7DTJ9"/>
<dbReference type="SUPFAM" id="SSF52833">
    <property type="entry name" value="Thioredoxin-like"/>
    <property type="match status" value="1"/>
</dbReference>
<dbReference type="SMART" id="SM00166">
    <property type="entry name" value="UBX"/>
    <property type="match status" value="1"/>
</dbReference>
<dbReference type="InterPro" id="IPR050730">
    <property type="entry name" value="UBX_domain-protein"/>
</dbReference>
<dbReference type="EMBL" id="BABT02000025">
    <property type="protein sequence ID" value="GAA93846.1"/>
    <property type="molecule type" value="Genomic_DNA"/>
</dbReference>
<evidence type="ECO:0000313" key="5">
    <source>
        <dbReference type="Proteomes" id="UP000009131"/>
    </source>
</evidence>
<dbReference type="OrthoDB" id="1026733at2759"/>
<name>G7DTJ9_MIXOS</name>
<dbReference type="PANTHER" id="PTHR23322">
    <property type="entry name" value="FAS-ASSOCIATED PROTEIN"/>
    <property type="match status" value="1"/>
</dbReference>
<keyword evidence="5" id="KW-1185">Reference proteome</keyword>
<dbReference type="GO" id="GO:0043130">
    <property type="term" value="F:ubiquitin binding"/>
    <property type="evidence" value="ECO:0007669"/>
    <property type="project" value="TreeGrafter"/>
</dbReference>
<dbReference type="InterPro" id="IPR001012">
    <property type="entry name" value="UBX_dom"/>
</dbReference>
<dbReference type="CDD" id="cd14352">
    <property type="entry name" value="UBA_DCN1"/>
    <property type="match status" value="1"/>
</dbReference>
<evidence type="ECO:0000259" key="3">
    <source>
        <dbReference type="PROSITE" id="PS50033"/>
    </source>
</evidence>
<dbReference type="STRING" id="764103.G7DTJ9"/>
<dbReference type="SMART" id="SM00594">
    <property type="entry name" value="UAS"/>
    <property type="match status" value="1"/>
</dbReference>
<evidence type="ECO:0000313" key="4">
    <source>
        <dbReference type="EMBL" id="GAA93846.1"/>
    </source>
</evidence>
<dbReference type="CDD" id="cd01767">
    <property type="entry name" value="UBX"/>
    <property type="match status" value="1"/>
</dbReference>
<dbReference type="InterPro" id="IPR006577">
    <property type="entry name" value="UAS"/>
</dbReference>
<dbReference type="InterPro" id="IPR029071">
    <property type="entry name" value="Ubiquitin-like_domsf"/>
</dbReference>
<proteinExistence type="predicted"/>
<dbReference type="InterPro" id="IPR036249">
    <property type="entry name" value="Thioredoxin-like_sf"/>
</dbReference>
<dbReference type="HOGENOM" id="CLU_020031_1_1_1"/>
<dbReference type="Gene3D" id="3.40.30.10">
    <property type="entry name" value="Glutaredoxin"/>
    <property type="match status" value="1"/>
</dbReference>
<dbReference type="AlphaFoldDB" id="G7DTJ9"/>
<dbReference type="Pfam" id="PF00789">
    <property type="entry name" value="UBX"/>
    <property type="match status" value="1"/>
</dbReference>
<feature type="region of interest" description="Disordered" evidence="2">
    <location>
        <begin position="361"/>
        <end position="389"/>
    </location>
</feature>
<dbReference type="Gene3D" id="3.10.20.90">
    <property type="entry name" value="Phosphatidylinositol 3-kinase Catalytic Subunit, Chain A, domain 1"/>
    <property type="match status" value="1"/>
</dbReference>
<dbReference type="OMA" id="VYAFVEC"/>
<comment type="caution">
    <text evidence="4">The sequence shown here is derived from an EMBL/GenBank/DDBJ whole genome shotgun (WGS) entry which is preliminary data.</text>
</comment>
<dbReference type="RefSeq" id="XP_014571392.1">
    <property type="nucleotide sequence ID" value="XM_014715906.1"/>
</dbReference>
<dbReference type="PANTHER" id="PTHR23322:SF1">
    <property type="entry name" value="FAS-ASSOCIATED FACTOR 2"/>
    <property type="match status" value="1"/>
</dbReference>
<reference evidence="4 5" key="1">
    <citation type="journal article" date="2011" name="J. Gen. Appl. Microbiol.">
        <title>Draft genome sequencing of the enigmatic basidiomycete Mixia osmundae.</title>
        <authorList>
            <person name="Nishida H."/>
            <person name="Nagatsuka Y."/>
            <person name="Sugiyama J."/>
        </authorList>
    </citation>
    <scope>NUCLEOTIDE SEQUENCE [LARGE SCALE GENOMIC DNA]</scope>
    <source>
        <strain evidence="5">CBS 9802 / IAM 14324 / JCM 22182 / KY 12970</strain>
    </source>
</reference>
<dbReference type="GO" id="GO:0036503">
    <property type="term" value="P:ERAD pathway"/>
    <property type="evidence" value="ECO:0007669"/>
    <property type="project" value="TreeGrafter"/>
</dbReference>
<dbReference type="Proteomes" id="UP000009131">
    <property type="component" value="Unassembled WGS sequence"/>
</dbReference>
<dbReference type="eggNOG" id="KOG1363">
    <property type="taxonomic scope" value="Eukaryota"/>
</dbReference>
<feature type="domain" description="UBX" evidence="3">
    <location>
        <begin position="439"/>
        <end position="523"/>
    </location>
</feature>
<protein>
    <recommendedName>
        <fullName evidence="3">UBX domain-containing protein</fullName>
    </recommendedName>
</protein>
<dbReference type="Gene3D" id="1.10.8.10">
    <property type="entry name" value="DNA helicase RuvA subunit, C-terminal domain"/>
    <property type="match status" value="1"/>
</dbReference>
<gene>
    <name evidence="4" type="primary">Mo00492</name>
    <name evidence="4" type="ORF">E5Q_00492</name>
</gene>
<dbReference type="GO" id="GO:0005783">
    <property type="term" value="C:endoplasmic reticulum"/>
    <property type="evidence" value="ECO:0007669"/>
    <property type="project" value="TreeGrafter"/>
</dbReference>
<dbReference type="SUPFAM" id="SSF54236">
    <property type="entry name" value="Ubiquitin-like"/>
    <property type="match status" value="1"/>
</dbReference>
<sequence>MDDALAQSLSPEQRNSLEQFRSITATDSVRQSIELLNRSDWAVDRAIESFYEAPDAAPQAGPSRMEQMGIDDQLPQRDGRRRRPPPSFASTLVGWARQMLGGSLNLAMAPLSLVYHLLSSTLAFLARFLRLRPNLPSLTLRPFGTSGQHRLTDPVSCAERLVRLLEEQSGATCRTLQGVPLEPSGSASAVGSSATASSSRSTSRRRLSDPARPVLPDFAITSYTSAVKAAQQDIRVLMVILISTEHQNNDEFVKTVLPDPDLRRALRQYQIASWIGSIQDRDAYQCAMTLHATTYPCIAFVALQPVREPNVSSRTSTSAMSVISRLSGPPGTLTSANAITTHITNTLIPRTDAYLTRLRGEKRQREEERKLRAEQDRAYEEAGRRDRERVQAKQAELNATKQRETAALQAATAAATLAANQEAWRVYAKHHLIPPEPTTDADTARISVRLADGRRIVRKFAASATLQNLYAWVECEAAQVTGEPGSMQPTDYVHTPPFSLACTFPRKVVPYQGGSEVTLRQFGDLMPSGSLVVEGWVDASANDSSSEEDE</sequence>
<keyword evidence="1" id="KW-0175">Coiled coil</keyword>
<organism evidence="4 5">
    <name type="scientific">Mixia osmundae (strain CBS 9802 / IAM 14324 / JCM 22182 / KY 12970)</name>
    <dbReference type="NCBI Taxonomy" id="764103"/>
    <lineage>
        <taxon>Eukaryota</taxon>
        <taxon>Fungi</taxon>
        <taxon>Dikarya</taxon>
        <taxon>Basidiomycota</taxon>
        <taxon>Pucciniomycotina</taxon>
        <taxon>Mixiomycetes</taxon>
        <taxon>Mixiales</taxon>
        <taxon>Mixiaceae</taxon>
        <taxon>Mixia</taxon>
    </lineage>
</organism>
<reference evidence="4 5" key="2">
    <citation type="journal article" date="2012" name="Open Biol.">
        <title>Characteristics of nucleosomes and linker DNA regions on the genome of the basidiomycete Mixia osmundae revealed by mono- and dinucleosome mapping.</title>
        <authorList>
            <person name="Nishida H."/>
            <person name="Kondo S."/>
            <person name="Matsumoto T."/>
            <person name="Suzuki Y."/>
            <person name="Yoshikawa H."/>
            <person name="Taylor T.D."/>
            <person name="Sugiyama J."/>
        </authorList>
    </citation>
    <scope>NUCLEOTIDE SEQUENCE [LARGE SCALE GENOMIC DNA]</scope>
    <source>
        <strain evidence="5">CBS 9802 / IAM 14324 / JCM 22182 / KY 12970</strain>
    </source>
</reference>
<evidence type="ECO:0000256" key="1">
    <source>
        <dbReference type="ARBA" id="ARBA00023054"/>
    </source>
</evidence>
<dbReference type="FunCoup" id="G7DTJ9">
    <property type="interactions" value="729"/>
</dbReference>